<dbReference type="Proteomes" id="UP000194159">
    <property type="component" value="Plasmid pRetNXC12d"/>
</dbReference>
<reference evidence="2 3" key="1">
    <citation type="submission" date="2017-04" db="EMBL/GenBank/DDBJ databases">
        <title>Complete genome sequences of Rhizobium genomic linages associated to common bean (phaseolus vulgaris).</title>
        <authorList>
            <person name="Santamaria R.I."/>
            <person name="Bustos P."/>
            <person name="Perez-Carrascal O."/>
            <person name="Martinez-Flores I."/>
            <person name="Juarez S."/>
            <person name="Lozano L."/>
            <person name="Miranda F."/>
            <person name="Vinuesa P."/>
            <person name="Martinez-Romero E."/>
            <person name="Cevallos M.A."/>
            <person name="Romero D."/>
            <person name="Davila G."/>
            <person name="Gonzalez V."/>
        </authorList>
    </citation>
    <scope>NUCLEOTIDE SEQUENCE [LARGE SCALE GENOMIC DNA]</scope>
    <source>
        <strain evidence="2 3">NXC12</strain>
        <plasmid evidence="3">pretnxc12d</plasmid>
    </source>
</reference>
<sequence>MARKNGRRRAGTGASACFYGSATASDIGRQAADLVFLSDGLDAIPEAVLVARTSATLIRQNFTRAFGYNVLAVPLAIAGYATPLIAALAMSTS</sequence>
<proteinExistence type="predicted"/>
<keyword evidence="1" id="KW-1133">Transmembrane helix</keyword>
<dbReference type="AlphaFoldDB" id="A0AAN1BLV2"/>
<accession>A0AAN1BLV2</accession>
<keyword evidence="2" id="KW-0614">Plasmid</keyword>
<organism evidence="2 3">
    <name type="scientific">Rhizobium etli</name>
    <dbReference type="NCBI Taxonomy" id="29449"/>
    <lineage>
        <taxon>Bacteria</taxon>
        <taxon>Pseudomonadati</taxon>
        <taxon>Pseudomonadota</taxon>
        <taxon>Alphaproteobacteria</taxon>
        <taxon>Hyphomicrobiales</taxon>
        <taxon>Rhizobiaceae</taxon>
        <taxon>Rhizobium/Agrobacterium group</taxon>
        <taxon>Rhizobium</taxon>
    </lineage>
</organism>
<evidence type="ECO:0000313" key="2">
    <source>
        <dbReference type="EMBL" id="ARQ13402.1"/>
    </source>
</evidence>
<protein>
    <submittedName>
        <fullName evidence="2">Cation transport ATPase HAD-like domain-containing protein</fullName>
    </submittedName>
</protein>
<keyword evidence="1" id="KW-0472">Membrane</keyword>
<dbReference type="SUPFAM" id="SSF56784">
    <property type="entry name" value="HAD-like"/>
    <property type="match status" value="1"/>
</dbReference>
<geneLocation type="plasmid" evidence="3">
    <name>pretnxc12d</name>
</geneLocation>
<evidence type="ECO:0000256" key="1">
    <source>
        <dbReference type="SAM" id="Phobius"/>
    </source>
</evidence>
<dbReference type="EMBL" id="CP020910">
    <property type="protein sequence ID" value="ARQ13402.1"/>
    <property type="molecule type" value="Genomic_DNA"/>
</dbReference>
<name>A0AAN1BLV2_RHIET</name>
<keyword evidence="1" id="KW-0812">Transmembrane</keyword>
<gene>
    <name evidence="2" type="ORF">NXC12_PD00308</name>
</gene>
<evidence type="ECO:0000313" key="3">
    <source>
        <dbReference type="Proteomes" id="UP000194159"/>
    </source>
</evidence>
<feature type="transmembrane region" description="Helical" evidence="1">
    <location>
        <begin position="66"/>
        <end position="90"/>
    </location>
</feature>
<dbReference type="InterPro" id="IPR036412">
    <property type="entry name" value="HAD-like_sf"/>
</dbReference>